<keyword evidence="2" id="KW-0649">Protein kinase inhibitor</keyword>
<gene>
    <name evidence="2" type="ORF">ACFOES_09165</name>
</gene>
<comment type="caution">
    <text evidence="2">The sequence shown here is derived from an EMBL/GenBank/DDBJ whole genome shotgun (WGS) entry which is preliminary data.</text>
</comment>
<evidence type="ECO:0000256" key="1">
    <source>
        <dbReference type="SAM" id="MobiDB-lite"/>
    </source>
</evidence>
<dbReference type="EMBL" id="JBHRSK010000004">
    <property type="protein sequence ID" value="MFC2968262.1"/>
    <property type="molecule type" value="Genomic_DNA"/>
</dbReference>
<dbReference type="Gene3D" id="3.90.280.10">
    <property type="entry name" value="PEBP-like"/>
    <property type="match status" value="1"/>
</dbReference>
<proteinExistence type="predicted"/>
<dbReference type="InterPro" id="IPR005247">
    <property type="entry name" value="YbhB_YbcL/LppC-like"/>
</dbReference>
<keyword evidence="3" id="KW-1185">Reference proteome</keyword>
<reference evidence="3" key="1">
    <citation type="journal article" date="2019" name="Int. J. Syst. Evol. Microbiol.">
        <title>The Global Catalogue of Microorganisms (GCM) 10K type strain sequencing project: providing services to taxonomists for standard genome sequencing and annotation.</title>
        <authorList>
            <consortium name="The Broad Institute Genomics Platform"/>
            <consortium name="The Broad Institute Genome Sequencing Center for Infectious Disease"/>
            <person name="Wu L."/>
            <person name="Ma J."/>
        </authorList>
    </citation>
    <scope>NUCLEOTIDE SEQUENCE [LARGE SCALE GENOMIC DNA]</scope>
    <source>
        <strain evidence="3">KCTC 62192</strain>
    </source>
</reference>
<dbReference type="GO" id="GO:0004860">
    <property type="term" value="F:protein kinase inhibitor activity"/>
    <property type="evidence" value="ECO:0007669"/>
    <property type="project" value="UniProtKB-KW"/>
</dbReference>
<sequence>MAMELTSPAFAPMQPIPREHTCEGANLSPPLNWSGVPEGTVSLLLTCDDPDAPRGVFHHWAACNIPATATGLTAGEGAGQAALNDFRKPGYGGPCPPPGDRPHRYVFRLVALDTRLAPAAGARCPELAALARGHELARAELIGLFGR</sequence>
<dbReference type="SUPFAM" id="SSF49777">
    <property type="entry name" value="PEBP-like"/>
    <property type="match status" value="1"/>
</dbReference>
<organism evidence="2 3">
    <name type="scientific">Acidimangrovimonas pyrenivorans</name>
    <dbReference type="NCBI Taxonomy" id="2030798"/>
    <lineage>
        <taxon>Bacteria</taxon>
        <taxon>Pseudomonadati</taxon>
        <taxon>Pseudomonadota</taxon>
        <taxon>Alphaproteobacteria</taxon>
        <taxon>Rhodobacterales</taxon>
        <taxon>Paracoccaceae</taxon>
        <taxon>Acidimangrovimonas</taxon>
    </lineage>
</organism>
<evidence type="ECO:0000313" key="3">
    <source>
        <dbReference type="Proteomes" id="UP001595443"/>
    </source>
</evidence>
<dbReference type="CDD" id="cd00865">
    <property type="entry name" value="PEBP_bact_arch"/>
    <property type="match status" value="1"/>
</dbReference>
<dbReference type="InterPro" id="IPR036610">
    <property type="entry name" value="PEBP-like_sf"/>
</dbReference>
<accession>A0ABV7AHL6</accession>
<feature type="region of interest" description="Disordered" evidence="1">
    <location>
        <begin position="1"/>
        <end position="31"/>
    </location>
</feature>
<dbReference type="NCBIfam" id="TIGR00481">
    <property type="entry name" value="YbhB/YbcL family Raf kinase inhibitor-like protein"/>
    <property type="match status" value="1"/>
</dbReference>
<evidence type="ECO:0000313" key="2">
    <source>
        <dbReference type="EMBL" id="MFC2968262.1"/>
    </source>
</evidence>
<dbReference type="InterPro" id="IPR008914">
    <property type="entry name" value="PEBP"/>
</dbReference>
<name>A0ABV7AHL6_9RHOB</name>
<dbReference type="Pfam" id="PF01161">
    <property type="entry name" value="PBP"/>
    <property type="match status" value="1"/>
</dbReference>
<dbReference type="Proteomes" id="UP001595443">
    <property type="component" value="Unassembled WGS sequence"/>
</dbReference>
<dbReference type="PANTHER" id="PTHR30289">
    <property type="entry name" value="UNCHARACTERIZED PROTEIN YBCL-RELATED"/>
    <property type="match status" value="1"/>
</dbReference>
<protein>
    <submittedName>
        <fullName evidence="2">YbhB/YbcL family Raf kinase inhibitor-like protein</fullName>
    </submittedName>
</protein>
<dbReference type="RefSeq" id="WP_377832931.1">
    <property type="nucleotide sequence ID" value="NZ_JBHRSK010000004.1"/>
</dbReference>
<dbReference type="PANTHER" id="PTHR30289:SF1">
    <property type="entry name" value="PEBP (PHOSPHATIDYLETHANOLAMINE-BINDING PROTEIN) FAMILY PROTEIN"/>
    <property type="match status" value="1"/>
</dbReference>